<dbReference type="PIRSF" id="PIRSF000709">
    <property type="entry name" value="6PFK_2-Ptase"/>
    <property type="match status" value="1"/>
</dbReference>
<keyword evidence="2" id="KW-1185">Reference proteome</keyword>
<keyword evidence="1" id="KW-0378">Hydrolase</keyword>
<dbReference type="InterPro" id="IPR050275">
    <property type="entry name" value="PGM_Phosphatase"/>
</dbReference>
<dbReference type="Proteomes" id="UP000838100">
    <property type="component" value="Unassembled WGS sequence"/>
</dbReference>
<dbReference type="SMART" id="SM00855">
    <property type="entry name" value="PGAM"/>
    <property type="match status" value="1"/>
</dbReference>
<protein>
    <submittedName>
        <fullName evidence="1">Adenosylcobalamin/alpha-ribazole phosphatase</fullName>
        <ecNumber evidence="1">3.1.3.73</ecNumber>
    </submittedName>
</protein>
<dbReference type="InterPro" id="IPR029033">
    <property type="entry name" value="His_PPase_superfam"/>
</dbReference>
<dbReference type="Pfam" id="PF00300">
    <property type="entry name" value="His_Phos_1"/>
    <property type="match status" value="1"/>
</dbReference>
<proteinExistence type="predicted"/>
<organism evidence="1 2">
    <name type="scientific">Sinobacterium norvegicum</name>
    <dbReference type="NCBI Taxonomy" id="1641715"/>
    <lineage>
        <taxon>Bacteria</taxon>
        <taxon>Pseudomonadati</taxon>
        <taxon>Pseudomonadota</taxon>
        <taxon>Gammaproteobacteria</taxon>
        <taxon>Cellvibrionales</taxon>
        <taxon>Spongiibacteraceae</taxon>
        <taxon>Sinobacterium</taxon>
    </lineage>
</organism>
<dbReference type="InterPro" id="IPR013078">
    <property type="entry name" value="His_Pase_superF_clade-1"/>
</dbReference>
<evidence type="ECO:0000313" key="1">
    <source>
        <dbReference type="EMBL" id="CAH0991355.1"/>
    </source>
</evidence>
<evidence type="ECO:0000313" key="2">
    <source>
        <dbReference type="Proteomes" id="UP000838100"/>
    </source>
</evidence>
<sequence length="206" mass="23220">MDVTIIDLLRHGECQGGEIFRGTTDVELTDKGWRQMQVSSACESAPWQQIITSPLKRCALFAEQLAAQHQLPCTRHQDFAEISFGDWEGCLVSDVEREQGENLKKFWHSPTTNTPPNGEPMVAFSDRLDRGWQSLLADYRGQHLLLVNHGGALRVLLTKILSMPLDAIVQLDVPYACFTRVKIYHSNGRSDWSQLVSHNTSIEMLG</sequence>
<dbReference type="Gene3D" id="3.40.50.1240">
    <property type="entry name" value="Phosphoglycerate mutase-like"/>
    <property type="match status" value="1"/>
</dbReference>
<dbReference type="EC" id="3.1.3.73" evidence="1"/>
<comment type="caution">
    <text evidence="1">The sequence shown here is derived from an EMBL/GenBank/DDBJ whole genome shotgun (WGS) entry which is preliminary data.</text>
</comment>
<dbReference type="PANTHER" id="PTHR48100">
    <property type="entry name" value="BROAD-SPECIFICITY PHOSPHATASE YOR283W-RELATED"/>
    <property type="match status" value="1"/>
</dbReference>
<reference evidence="1" key="1">
    <citation type="submission" date="2021-12" db="EMBL/GenBank/DDBJ databases">
        <authorList>
            <person name="Rodrigo-Torres L."/>
            <person name="Arahal R. D."/>
            <person name="Lucena T."/>
        </authorList>
    </citation>
    <scope>NUCLEOTIDE SEQUENCE</scope>
    <source>
        <strain evidence="1">CECT 8267</strain>
    </source>
</reference>
<accession>A0ABM9ADR6</accession>
<dbReference type="EMBL" id="CAKLPX010000001">
    <property type="protein sequence ID" value="CAH0991355.1"/>
    <property type="molecule type" value="Genomic_DNA"/>
</dbReference>
<dbReference type="CDD" id="cd07067">
    <property type="entry name" value="HP_PGM_like"/>
    <property type="match status" value="1"/>
</dbReference>
<gene>
    <name evidence="1" type="primary">cobC</name>
    <name evidence="1" type="ORF">SIN8267_01458</name>
</gene>
<dbReference type="PANTHER" id="PTHR48100:SF1">
    <property type="entry name" value="HISTIDINE PHOSPHATASE FAMILY PROTEIN-RELATED"/>
    <property type="match status" value="1"/>
</dbReference>
<dbReference type="GO" id="GO:0043755">
    <property type="term" value="F:alpha-ribazole phosphatase activity"/>
    <property type="evidence" value="ECO:0007669"/>
    <property type="project" value="UniProtKB-EC"/>
</dbReference>
<name>A0ABM9ADR6_9GAMM</name>
<dbReference type="RefSeq" id="WP_237444005.1">
    <property type="nucleotide sequence ID" value="NZ_CAKLPX010000001.1"/>
</dbReference>
<dbReference type="SUPFAM" id="SSF53254">
    <property type="entry name" value="Phosphoglycerate mutase-like"/>
    <property type="match status" value="1"/>
</dbReference>